<evidence type="ECO:0000313" key="7">
    <source>
        <dbReference type="EMBL" id="ANZ50606.1"/>
    </source>
</evidence>
<protein>
    <submittedName>
        <fullName evidence="7">Putative radical SAM superfamily protein</fullName>
    </submittedName>
</protein>
<dbReference type="SFLD" id="SFLDG01067">
    <property type="entry name" value="SPASM/twitch_domain_containing"/>
    <property type="match status" value="1"/>
</dbReference>
<dbReference type="PANTHER" id="PTHR43273">
    <property type="entry name" value="ANAEROBIC SULFATASE-MATURATING ENZYME HOMOLOG ASLB-RELATED"/>
    <property type="match status" value="1"/>
</dbReference>
<evidence type="ECO:0000256" key="4">
    <source>
        <dbReference type="ARBA" id="ARBA00023014"/>
    </source>
</evidence>
<organism evidence="7 8">
    <name type="scientific">Erwinia phage vB_EamM_Stratton</name>
    <dbReference type="NCBI Taxonomy" id="1883378"/>
    <lineage>
        <taxon>Viruses</taxon>
        <taxon>Duplodnaviria</taxon>
        <taxon>Heunggongvirae</taxon>
        <taxon>Uroviricota</taxon>
        <taxon>Caudoviricetes</taxon>
        <taxon>Chimalliviridae</taxon>
        <taxon>Erskinevirus</taxon>
        <taxon>Erskinevirus EaH2</taxon>
    </lineage>
</organism>
<keyword evidence="1" id="KW-0949">S-adenosyl-L-methionine</keyword>
<dbReference type="InterPro" id="IPR023867">
    <property type="entry name" value="Sulphatase_maturase_rSAM"/>
</dbReference>
<dbReference type="GO" id="GO:0016491">
    <property type="term" value="F:oxidoreductase activity"/>
    <property type="evidence" value="ECO:0007669"/>
    <property type="project" value="InterPro"/>
</dbReference>
<evidence type="ECO:0000256" key="5">
    <source>
        <dbReference type="ARBA" id="ARBA00023601"/>
    </source>
</evidence>
<dbReference type="CDD" id="cd01335">
    <property type="entry name" value="Radical_SAM"/>
    <property type="match status" value="1"/>
</dbReference>
<evidence type="ECO:0000259" key="6">
    <source>
        <dbReference type="PROSITE" id="PS51918"/>
    </source>
</evidence>
<sequence length="301" mass="34961">MSEEAVSAIRRDPSSTPMELSIVTTSKCNLDCSFCGGVGYMDVKDSARDIQREKLFETLEAHPTIQQINWTGGEPLLAFNKIQDFMAELKERYPHLQHEMYTNGLRLTPAQLPVLEQMDRIFVSFDGYAESERPLLRIAEERRYDAFEVFDALDNITLWSVITRAQLAPKHWFYDLLKLHESLYHYRLNGYRVMFDNFMPKPLNQDLVMNFMYGYNKMHDQLTELNTLNGFHQTLSINKFFKQHCDDCSNLVWVKSDATFDQSDNAIDVLNSGCNRLAEVIGYDAYQYMNRVIQAGLNRNA</sequence>
<evidence type="ECO:0000313" key="8">
    <source>
        <dbReference type="Proteomes" id="UP000221949"/>
    </source>
</evidence>
<feature type="domain" description="Radical SAM core" evidence="6">
    <location>
        <begin position="10"/>
        <end position="246"/>
    </location>
</feature>
<evidence type="ECO:0000256" key="3">
    <source>
        <dbReference type="ARBA" id="ARBA00023004"/>
    </source>
</evidence>
<evidence type="ECO:0000256" key="2">
    <source>
        <dbReference type="ARBA" id="ARBA00022723"/>
    </source>
</evidence>
<dbReference type="GO" id="GO:0051536">
    <property type="term" value="F:iron-sulfur cluster binding"/>
    <property type="evidence" value="ECO:0007669"/>
    <property type="project" value="UniProtKB-KW"/>
</dbReference>
<gene>
    <name evidence="7" type="ORF">STRATTON_181</name>
</gene>
<dbReference type="SUPFAM" id="SSF102114">
    <property type="entry name" value="Radical SAM enzymes"/>
    <property type="match status" value="1"/>
</dbReference>
<dbReference type="InterPro" id="IPR013785">
    <property type="entry name" value="Aldolase_TIM"/>
</dbReference>
<dbReference type="PROSITE" id="PS51918">
    <property type="entry name" value="RADICAL_SAM"/>
    <property type="match status" value="1"/>
</dbReference>
<proteinExistence type="inferred from homology"/>
<accession>A0A1B2IH64</accession>
<dbReference type="GO" id="GO:0046872">
    <property type="term" value="F:metal ion binding"/>
    <property type="evidence" value="ECO:0007669"/>
    <property type="project" value="UniProtKB-KW"/>
</dbReference>
<comment type="similarity">
    <text evidence="5">Belongs to the radical SAM superfamily. Anaerobic sulfatase-maturating enzyme family.</text>
</comment>
<dbReference type="Pfam" id="PF04055">
    <property type="entry name" value="Radical_SAM"/>
    <property type="match status" value="1"/>
</dbReference>
<dbReference type="Proteomes" id="UP000221949">
    <property type="component" value="Segment"/>
</dbReference>
<reference evidence="8" key="1">
    <citation type="submission" date="2016-06" db="EMBL/GenBank/DDBJ databases">
        <authorList>
            <person name="Berg J.A."/>
            <person name="Stratton M.L."/>
            <person name="Esplin I.D."/>
            <person name="Jensen G.L."/>
            <person name="Merrill B.D."/>
            <person name="Breakwell D.P."/>
            <person name="Hope S."/>
            <person name="Grose J.H."/>
        </authorList>
    </citation>
    <scope>NUCLEOTIDE SEQUENCE [LARGE SCALE GENOMIC DNA]</scope>
</reference>
<dbReference type="PANTHER" id="PTHR43273:SF3">
    <property type="entry name" value="ANAEROBIC SULFATASE-MATURATING ENZYME HOMOLOG ASLB-RELATED"/>
    <property type="match status" value="1"/>
</dbReference>
<dbReference type="Gene3D" id="3.20.20.70">
    <property type="entry name" value="Aldolase class I"/>
    <property type="match status" value="1"/>
</dbReference>
<keyword evidence="4" id="KW-0411">Iron-sulfur</keyword>
<evidence type="ECO:0000256" key="1">
    <source>
        <dbReference type="ARBA" id="ARBA00022691"/>
    </source>
</evidence>
<name>A0A1B2IH64_9CAUD</name>
<dbReference type="EMBL" id="KX397373">
    <property type="protein sequence ID" value="ANZ50606.1"/>
    <property type="molecule type" value="Genomic_DNA"/>
</dbReference>
<keyword evidence="3" id="KW-0408">Iron</keyword>
<keyword evidence="2" id="KW-0479">Metal-binding</keyword>
<dbReference type="InterPro" id="IPR058240">
    <property type="entry name" value="rSAM_sf"/>
</dbReference>
<dbReference type="InterPro" id="IPR007197">
    <property type="entry name" value="rSAM"/>
</dbReference>
<dbReference type="SFLD" id="SFLDS00029">
    <property type="entry name" value="Radical_SAM"/>
    <property type="match status" value="1"/>
</dbReference>